<organism evidence="2 3">
    <name type="scientific">Aspergillus neoniger (strain CBS 115656)</name>
    <dbReference type="NCBI Taxonomy" id="1448310"/>
    <lineage>
        <taxon>Eukaryota</taxon>
        <taxon>Fungi</taxon>
        <taxon>Dikarya</taxon>
        <taxon>Ascomycota</taxon>
        <taxon>Pezizomycotina</taxon>
        <taxon>Eurotiomycetes</taxon>
        <taxon>Eurotiomycetidae</taxon>
        <taxon>Eurotiales</taxon>
        <taxon>Aspergillaceae</taxon>
        <taxon>Aspergillus</taxon>
        <taxon>Aspergillus subgen. Circumdati</taxon>
    </lineage>
</organism>
<accession>A0A318Z7G3</accession>
<dbReference type="RefSeq" id="XP_025485098.1">
    <property type="nucleotide sequence ID" value="XM_025621753.1"/>
</dbReference>
<evidence type="ECO:0008006" key="4">
    <source>
        <dbReference type="Google" id="ProtNLM"/>
    </source>
</evidence>
<dbReference type="Proteomes" id="UP000247647">
    <property type="component" value="Unassembled WGS sequence"/>
</dbReference>
<name>A0A318Z7G3_ASPNB</name>
<feature type="signal peptide" evidence="1">
    <location>
        <begin position="1"/>
        <end position="22"/>
    </location>
</feature>
<sequence length="101" mass="11062">MFQPYICTILLLFGLKCRDASFHYLSSGPAAIEATVVVDEKFPVPSEAFCVAPKFTPTAPPLYGDEYIVAALGNVLKWDDIQFTVRWSSGNTINKDSLEGG</sequence>
<dbReference type="EMBL" id="KZ821445">
    <property type="protein sequence ID" value="PYH39620.1"/>
    <property type="molecule type" value="Genomic_DNA"/>
</dbReference>
<feature type="chain" id="PRO_5016387131" description="Plastocyanin-like domain-containing protein" evidence="1">
    <location>
        <begin position="23"/>
        <end position="101"/>
    </location>
</feature>
<reference evidence="2" key="1">
    <citation type="submission" date="2016-12" db="EMBL/GenBank/DDBJ databases">
        <title>The genomes of Aspergillus section Nigri reveals drivers in fungal speciation.</title>
        <authorList>
            <consortium name="DOE Joint Genome Institute"/>
            <person name="Vesth T.C."/>
            <person name="Nybo J."/>
            <person name="Theobald S."/>
            <person name="Brandl J."/>
            <person name="Frisvad J.C."/>
            <person name="Nielsen K.F."/>
            <person name="Lyhne E.K."/>
            <person name="Kogle M.E."/>
            <person name="Kuo A."/>
            <person name="Riley R."/>
            <person name="Clum A."/>
            <person name="Nolan M."/>
            <person name="Lipzen A."/>
            <person name="Salamov A."/>
            <person name="Henrissat B."/>
            <person name="Wiebenga A."/>
            <person name="De Vries R.P."/>
            <person name="Grigoriev I.V."/>
            <person name="Mortensen U.H."/>
            <person name="Andersen M.R."/>
            <person name="Baker S.E."/>
        </authorList>
    </citation>
    <scope>NUCLEOTIDE SEQUENCE [LARGE SCALE GENOMIC DNA]</scope>
    <source>
        <strain evidence="2">CBS 115656</strain>
    </source>
</reference>
<evidence type="ECO:0000313" key="2">
    <source>
        <dbReference type="EMBL" id="PYH39620.1"/>
    </source>
</evidence>
<protein>
    <recommendedName>
        <fullName evidence="4">Plastocyanin-like domain-containing protein</fullName>
    </recommendedName>
</protein>
<evidence type="ECO:0000313" key="3">
    <source>
        <dbReference type="Proteomes" id="UP000247647"/>
    </source>
</evidence>
<evidence type="ECO:0000256" key="1">
    <source>
        <dbReference type="SAM" id="SignalP"/>
    </source>
</evidence>
<dbReference type="AlphaFoldDB" id="A0A318Z7G3"/>
<keyword evidence="1" id="KW-0732">Signal</keyword>
<proteinExistence type="predicted"/>
<gene>
    <name evidence="2" type="ORF">BO87DRAFT_3646</name>
</gene>
<dbReference type="GeneID" id="37124209"/>
<keyword evidence="3" id="KW-1185">Reference proteome</keyword>